<feature type="domain" description="Mur ligase C-terminal" evidence="12">
    <location>
        <begin position="298"/>
        <end position="416"/>
    </location>
</feature>
<evidence type="ECO:0000259" key="13">
    <source>
        <dbReference type="Pfam" id="PF08245"/>
    </source>
</evidence>
<dbReference type="SUPFAM" id="SSF53244">
    <property type="entry name" value="MurD-like peptide ligases, peptide-binding domain"/>
    <property type="match status" value="1"/>
</dbReference>
<comment type="catalytic activity">
    <reaction evidence="10">
        <text>(6S)-5,6,7,8-tetrahydrofolyl-(gamma-L-Glu)(n) + L-glutamate + ATP = (6S)-5,6,7,8-tetrahydrofolyl-(gamma-L-Glu)(n+1) + ADP + phosphate + H(+)</text>
        <dbReference type="Rhea" id="RHEA:10580"/>
        <dbReference type="Rhea" id="RHEA-COMP:14738"/>
        <dbReference type="Rhea" id="RHEA-COMP:14740"/>
        <dbReference type="ChEBI" id="CHEBI:15378"/>
        <dbReference type="ChEBI" id="CHEBI:29985"/>
        <dbReference type="ChEBI" id="CHEBI:30616"/>
        <dbReference type="ChEBI" id="CHEBI:43474"/>
        <dbReference type="ChEBI" id="CHEBI:141005"/>
        <dbReference type="ChEBI" id="CHEBI:456216"/>
        <dbReference type="EC" id="6.3.2.17"/>
    </reaction>
</comment>
<keyword evidence="8" id="KW-0460">Magnesium</keyword>
<dbReference type="SUPFAM" id="SSF53623">
    <property type="entry name" value="MurD-like peptide ligases, catalytic domain"/>
    <property type="match status" value="1"/>
</dbReference>
<dbReference type="GO" id="GO:0008841">
    <property type="term" value="F:dihydrofolate synthase activity"/>
    <property type="evidence" value="ECO:0007669"/>
    <property type="project" value="TreeGrafter"/>
</dbReference>
<keyword evidence="7 11" id="KW-0067">ATP-binding</keyword>
<evidence type="ECO:0000256" key="1">
    <source>
        <dbReference type="ARBA" id="ARBA00001946"/>
    </source>
</evidence>
<accession>A0A3S4NC42</accession>
<dbReference type="InterPro" id="IPR004101">
    <property type="entry name" value="Mur_ligase_C"/>
</dbReference>
<dbReference type="GO" id="GO:0005737">
    <property type="term" value="C:cytoplasm"/>
    <property type="evidence" value="ECO:0007669"/>
    <property type="project" value="TreeGrafter"/>
</dbReference>
<dbReference type="InterPro" id="IPR036615">
    <property type="entry name" value="Mur_ligase_C_dom_sf"/>
</dbReference>
<dbReference type="InterPro" id="IPR013221">
    <property type="entry name" value="Mur_ligase_cen"/>
</dbReference>
<dbReference type="EC" id="6.3.2.17" evidence="3"/>
<evidence type="ECO:0000256" key="9">
    <source>
        <dbReference type="ARBA" id="ARBA00030592"/>
    </source>
</evidence>
<proteinExistence type="inferred from homology"/>
<dbReference type="KEGG" id="svf:NCTC3166_00227"/>
<reference evidence="14 15" key="1">
    <citation type="submission" date="2018-12" db="EMBL/GenBank/DDBJ databases">
        <authorList>
            <consortium name="Pathogen Informatics"/>
        </authorList>
    </citation>
    <scope>NUCLEOTIDE SEQUENCE [LARGE SCALE GENOMIC DNA]</scope>
    <source>
        <strain evidence="14 15">NCTC3166</strain>
    </source>
</reference>
<dbReference type="GO" id="GO:0046872">
    <property type="term" value="F:metal ion binding"/>
    <property type="evidence" value="ECO:0007669"/>
    <property type="project" value="UniProtKB-KW"/>
</dbReference>
<dbReference type="InterPro" id="IPR001645">
    <property type="entry name" value="Folylpolyglutamate_synth"/>
</dbReference>
<dbReference type="InterPro" id="IPR018109">
    <property type="entry name" value="Folylpolyglutamate_synth_CS"/>
</dbReference>
<name>A0A3S4NC42_9STRE</name>
<dbReference type="PROSITE" id="PS01011">
    <property type="entry name" value="FOLYLPOLYGLU_SYNT_1"/>
    <property type="match status" value="1"/>
</dbReference>
<dbReference type="PANTHER" id="PTHR11136:SF0">
    <property type="entry name" value="DIHYDROFOLATE SYNTHETASE-RELATED"/>
    <property type="match status" value="1"/>
</dbReference>
<dbReference type="Gene3D" id="3.40.1190.10">
    <property type="entry name" value="Mur-like, catalytic domain"/>
    <property type="match status" value="1"/>
</dbReference>
<evidence type="ECO:0000256" key="11">
    <source>
        <dbReference type="PIRNR" id="PIRNR001563"/>
    </source>
</evidence>
<evidence type="ECO:0000256" key="7">
    <source>
        <dbReference type="ARBA" id="ARBA00022840"/>
    </source>
</evidence>
<keyword evidence="6 11" id="KW-0547">Nucleotide-binding</keyword>
<evidence type="ECO:0000256" key="5">
    <source>
        <dbReference type="ARBA" id="ARBA00022723"/>
    </source>
</evidence>
<dbReference type="GO" id="GO:0004326">
    <property type="term" value="F:tetrahydrofolylpolyglutamate synthase activity"/>
    <property type="evidence" value="ECO:0007669"/>
    <property type="project" value="UniProtKB-EC"/>
</dbReference>
<organism evidence="14 15">
    <name type="scientific">Streptococcus viridans</name>
    <dbReference type="NCBI Taxonomy" id="78535"/>
    <lineage>
        <taxon>Bacteria</taxon>
        <taxon>Bacillati</taxon>
        <taxon>Bacillota</taxon>
        <taxon>Bacilli</taxon>
        <taxon>Lactobacillales</taxon>
        <taxon>Streptococcaceae</taxon>
        <taxon>Streptococcus</taxon>
    </lineage>
</organism>
<keyword evidence="4 11" id="KW-0436">Ligase</keyword>
<evidence type="ECO:0000256" key="8">
    <source>
        <dbReference type="ARBA" id="ARBA00022842"/>
    </source>
</evidence>
<evidence type="ECO:0000313" key="15">
    <source>
        <dbReference type="Proteomes" id="UP000270025"/>
    </source>
</evidence>
<evidence type="ECO:0000256" key="2">
    <source>
        <dbReference type="ARBA" id="ARBA00008276"/>
    </source>
</evidence>
<dbReference type="EMBL" id="LR134266">
    <property type="protein sequence ID" value="VED66443.1"/>
    <property type="molecule type" value="Genomic_DNA"/>
</dbReference>
<evidence type="ECO:0000256" key="10">
    <source>
        <dbReference type="ARBA" id="ARBA00047493"/>
    </source>
</evidence>
<comment type="cofactor">
    <cofactor evidence="1">
        <name>Mg(2+)</name>
        <dbReference type="ChEBI" id="CHEBI:18420"/>
    </cofactor>
</comment>
<keyword evidence="5" id="KW-0479">Metal-binding</keyword>
<evidence type="ECO:0000256" key="3">
    <source>
        <dbReference type="ARBA" id="ARBA00013025"/>
    </source>
</evidence>
<dbReference type="FunFam" id="3.40.1190.10:FF:000011">
    <property type="entry name" value="Folylpolyglutamate synthase/dihydrofolate synthase"/>
    <property type="match status" value="1"/>
</dbReference>
<feature type="domain" description="Mur ligase central" evidence="13">
    <location>
        <begin position="43"/>
        <end position="269"/>
    </location>
</feature>
<dbReference type="PANTHER" id="PTHR11136">
    <property type="entry name" value="FOLYLPOLYGLUTAMATE SYNTHASE-RELATED"/>
    <property type="match status" value="1"/>
</dbReference>
<gene>
    <name evidence="14" type="primary">fgs_1</name>
    <name evidence="14" type="ORF">NCTC3166_00227</name>
</gene>
<evidence type="ECO:0000259" key="12">
    <source>
        <dbReference type="Pfam" id="PF02875"/>
    </source>
</evidence>
<comment type="similarity">
    <text evidence="2 11">Belongs to the folylpolyglutamate synthase family.</text>
</comment>
<evidence type="ECO:0000256" key="4">
    <source>
        <dbReference type="ARBA" id="ARBA00022598"/>
    </source>
</evidence>
<dbReference type="UniPathway" id="UPA00219"/>
<dbReference type="GO" id="GO:0009252">
    <property type="term" value="P:peptidoglycan biosynthetic process"/>
    <property type="evidence" value="ECO:0007669"/>
    <property type="project" value="UniProtKB-UniPathway"/>
</dbReference>
<evidence type="ECO:0000256" key="6">
    <source>
        <dbReference type="ARBA" id="ARBA00022741"/>
    </source>
</evidence>
<dbReference type="Pfam" id="PF02875">
    <property type="entry name" value="Mur_ligase_C"/>
    <property type="match status" value="1"/>
</dbReference>
<dbReference type="Proteomes" id="UP000270025">
    <property type="component" value="Chromosome"/>
</dbReference>
<evidence type="ECO:0000313" key="14">
    <source>
        <dbReference type="EMBL" id="VED66443.1"/>
    </source>
</evidence>
<dbReference type="NCBIfam" id="TIGR01499">
    <property type="entry name" value="folC"/>
    <property type="match status" value="1"/>
</dbReference>
<dbReference type="GO" id="GO:0005524">
    <property type="term" value="F:ATP binding"/>
    <property type="evidence" value="ECO:0007669"/>
    <property type="project" value="UniProtKB-KW"/>
</dbReference>
<dbReference type="Gene3D" id="3.90.190.20">
    <property type="entry name" value="Mur ligase, C-terminal domain"/>
    <property type="match status" value="1"/>
</dbReference>
<protein>
    <recommendedName>
        <fullName evidence="3">tetrahydrofolate synthase</fullName>
        <ecNumber evidence="3">6.3.2.17</ecNumber>
    </recommendedName>
    <alternativeName>
        <fullName evidence="9">Tetrahydrofolylpolyglutamate synthase</fullName>
    </alternativeName>
</protein>
<sequence length="434" mass="48357">MTVDLSWLATYRSSEPHFGLERMEALLALRGNPHLACPVIHLAGTNGKGSTLAHLRSLLEAKGLRVGVFSSPYLVSFHEQISINGFPISDQDLETYLSLYQDLLAKNSSNQTLLGLTEFELMTVLAFDYFAAEKPDVVILEVGMGGRLDSTNVCQPILTAITTIGLDHVALLGPDLASIAREKAGIIKEKIPVLLGRMELEAQEVIVQRANCLSAPVELLGQDFLVSYQESLADGEVFGYQSQYREEMQLKTGLLGLHQVDNAGLALALCDTFCQEKGLSFLSREEILQAWEGVQWPGRLEVISTQPLIILDGAHNPHAVAPLVATIKERYGQLDKQVLFTCIQTKAIEEMLELWSGLEKSQLTLTTFEDSRAYSVRDMQEIAHQKGLPYQEWKVFLTQYLERKSQQSDLLLVTGSLYFLAQVRAFLIEEISRR</sequence>
<dbReference type="PIRSF" id="PIRSF001563">
    <property type="entry name" value="Folylpolyglu_synth"/>
    <property type="match status" value="1"/>
</dbReference>
<dbReference type="Pfam" id="PF08245">
    <property type="entry name" value="Mur_ligase_M"/>
    <property type="match status" value="1"/>
</dbReference>
<dbReference type="RefSeq" id="WP_126403671.1">
    <property type="nucleotide sequence ID" value="NZ_LR134266.1"/>
</dbReference>
<dbReference type="InterPro" id="IPR036565">
    <property type="entry name" value="Mur-like_cat_sf"/>
</dbReference>
<dbReference type="AlphaFoldDB" id="A0A3S4NC42"/>
<keyword evidence="15" id="KW-1185">Reference proteome</keyword>